<dbReference type="PROSITE" id="PS51257">
    <property type="entry name" value="PROKAR_LIPOPROTEIN"/>
    <property type="match status" value="1"/>
</dbReference>
<feature type="signal peptide" evidence="2">
    <location>
        <begin position="1"/>
        <end position="34"/>
    </location>
</feature>
<keyword evidence="1" id="KW-0479">Metal-binding</keyword>
<organism evidence="4 5">
    <name type="scientific">Wenzhouxiangella sediminis</name>
    <dbReference type="NCBI Taxonomy" id="1792836"/>
    <lineage>
        <taxon>Bacteria</taxon>
        <taxon>Pseudomonadati</taxon>
        <taxon>Pseudomonadota</taxon>
        <taxon>Gammaproteobacteria</taxon>
        <taxon>Chromatiales</taxon>
        <taxon>Wenzhouxiangellaceae</taxon>
        <taxon>Wenzhouxiangella</taxon>
    </lineage>
</organism>
<protein>
    <submittedName>
        <fullName evidence="4">Mercuric transport protein periplasmic component</fullName>
    </submittedName>
</protein>
<dbReference type="Pfam" id="PF00403">
    <property type="entry name" value="HMA"/>
    <property type="match status" value="1"/>
</dbReference>
<feature type="chain" id="PRO_5017670123" evidence="2">
    <location>
        <begin position="35"/>
        <end position="119"/>
    </location>
</feature>
<dbReference type="AlphaFoldDB" id="A0A3E1KAY5"/>
<dbReference type="Proteomes" id="UP000260351">
    <property type="component" value="Unassembled WGS sequence"/>
</dbReference>
<dbReference type="RefSeq" id="WP_116649916.1">
    <property type="nucleotide sequence ID" value="NZ_QUZK01000018.1"/>
</dbReference>
<feature type="domain" description="HMA" evidence="3">
    <location>
        <begin position="46"/>
        <end position="112"/>
    </location>
</feature>
<dbReference type="PRINTS" id="PR00946">
    <property type="entry name" value="HGSCAVENGER"/>
</dbReference>
<dbReference type="InterPro" id="IPR001802">
    <property type="entry name" value="MerP/CopZ"/>
</dbReference>
<evidence type="ECO:0000259" key="3">
    <source>
        <dbReference type="PROSITE" id="PS50846"/>
    </source>
</evidence>
<keyword evidence="5" id="KW-1185">Reference proteome</keyword>
<dbReference type="EMBL" id="QUZK01000018">
    <property type="protein sequence ID" value="RFF31609.1"/>
    <property type="molecule type" value="Genomic_DNA"/>
</dbReference>
<accession>A0A3E1KAY5</accession>
<dbReference type="InterPro" id="IPR036163">
    <property type="entry name" value="HMA_dom_sf"/>
</dbReference>
<dbReference type="Gene3D" id="3.30.70.100">
    <property type="match status" value="1"/>
</dbReference>
<proteinExistence type="predicted"/>
<sequence length="119" mass="12727">MSMRFDSTDNRLALLATVVLGLLLLAGCSDPADAQASTAKDEKERREVVLSVPDMSCPMCPITVRRALNGVDGVYEAEADLDTKQARAVFDPARTDPEALIAAIENAGFSATVKGERDE</sequence>
<evidence type="ECO:0000256" key="2">
    <source>
        <dbReference type="SAM" id="SignalP"/>
    </source>
</evidence>
<evidence type="ECO:0000313" key="5">
    <source>
        <dbReference type="Proteomes" id="UP000260351"/>
    </source>
</evidence>
<comment type="caution">
    <text evidence="4">The sequence shown here is derived from an EMBL/GenBank/DDBJ whole genome shotgun (WGS) entry which is preliminary data.</text>
</comment>
<dbReference type="GO" id="GO:0046872">
    <property type="term" value="F:metal ion binding"/>
    <property type="evidence" value="ECO:0007669"/>
    <property type="project" value="UniProtKB-KW"/>
</dbReference>
<gene>
    <name evidence="4" type="ORF">DZC52_04440</name>
</gene>
<dbReference type="InterPro" id="IPR006121">
    <property type="entry name" value="HMA_dom"/>
</dbReference>
<evidence type="ECO:0000256" key="1">
    <source>
        <dbReference type="ARBA" id="ARBA00022723"/>
    </source>
</evidence>
<dbReference type="OrthoDB" id="7205933at2"/>
<keyword evidence="2" id="KW-0732">Signal</keyword>
<reference evidence="4 5" key="1">
    <citation type="submission" date="2018-08" db="EMBL/GenBank/DDBJ databases">
        <title>Wenzhouxiangella salilacus sp. nov., a novel bacterium isolated from a saline lake in Xinjiang Province, China.</title>
        <authorList>
            <person name="Han S."/>
        </authorList>
    </citation>
    <scope>NUCLEOTIDE SEQUENCE [LARGE SCALE GENOMIC DNA]</scope>
    <source>
        <strain evidence="4 5">XDB06</strain>
    </source>
</reference>
<name>A0A3E1KAY5_9GAMM</name>
<dbReference type="CDD" id="cd00371">
    <property type="entry name" value="HMA"/>
    <property type="match status" value="1"/>
</dbReference>
<evidence type="ECO:0000313" key="4">
    <source>
        <dbReference type="EMBL" id="RFF31609.1"/>
    </source>
</evidence>
<dbReference type="FunFam" id="3.30.70.100:FF:000001">
    <property type="entry name" value="ATPase copper transporting beta"/>
    <property type="match status" value="1"/>
</dbReference>
<dbReference type="PROSITE" id="PS50846">
    <property type="entry name" value="HMA_2"/>
    <property type="match status" value="1"/>
</dbReference>
<dbReference type="SUPFAM" id="SSF55008">
    <property type="entry name" value="HMA, heavy metal-associated domain"/>
    <property type="match status" value="1"/>
</dbReference>